<dbReference type="AlphaFoldDB" id="A0A0F8UW95"/>
<sequence>MAPNPEVSAQDFEFLLECLRSIDDSGMVDIAKVANTLQYTNVASAGNRFRLLRKNLNFPNLNCRNSCPSPKKKETTTGEPSATKAGGAKTTRARKGAKVSAKPIPATGDIVTNASDNIKGASSGLDEAALQVMSEGKTIDFAGVAKDCSIVSRDAAAKRYSRLVKNFNSTSNGSGSRNGNANSPRPSTIGASDGDPVVAENDPEGQAAAKTGRKRKSAAATAGSGSPRKREKAAKGNSSPAPASAGDPGVREEEYEEAK</sequence>
<feature type="region of interest" description="Disordered" evidence="1">
    <location>
        <begin position="65"/>
        <end position="102"/>
    </location>
</feature>
<evidence type="ECO:0000259" key="2">
    <source>
        <dbReference type="Pfam" id="PF22980"/>
    </source>
</evidence>
<dbReference type="OrthoDB" id="5421770at2759"/>
<feature type="compositionally biased region" description="Basic and acidic residues" evidence="1">
    <location>
        <begin position="249"/>
        <end position="259"/>
    </location>
</feature>
<gene>
    <name evidence="3" type="ORF">AOCH_000681</name>
</gene>
<feature type="domain" description="Myb-like DNA-binding" evidence="2">
    <location>
        <begin position="134"/>
        <end position="167"/>
    </location>
</feature>
<accession>A0A0F8UW95</accession>
<feature type="region of interest" description="Disordered" evidence="1">
    <location>
        <begin position="166"/>
        <end position="259"/>
    </location>
</feature>
<dbReference type="Proteomes" id="UP000034947">
    <property type="component" value="Unassembled WGS sequence"/>
</dbReference>
<feature type="compositionally biased region" description="Low complexity" evidence="1">
    <location>
        <begin position="166"/>
        <end position="183"/>
    </location>
</feature>
<evidence type="ECO:0000313" key="4">
    <source>
        <dbReference type="Proteomes" id="UP000034947"/>
    </source>
</evidence>
<dbReference type="VEuPathDB" id="FungiDB:P175DRAFT_0556132"/>
<dbReference type="VEuPathDB" id="FungiDB:P175DRAFT_0556133"/>
<dbReference type="Pfam" id="PF22980">
    <property type="entry name" value="Myb_DNA-bind_8"/>
    <property type="match status" value="1"/>
</dbReference>
<dbReference type="EMBL" id="JYKN01000616">
    <property type="protein sequence ID" value="KKK23763.1"/>
    <property type="molecule type" value="Genomic_DNA"/>
</dbReference>
<reference evidence="3 4" key="1">
    <citation type="submission" date="2015-02" db="EMBL/GenBank/DDBJ databases">
        <title>Draft Genome Sequences of Two Closely-Related Aflatoxigenic Aspergillus Species Obtained from the Cote d'Ivoire.</title>
        <authorList>
            <person name="Moore G.G."/>
            <person name="Beltz S.B."/>
            <person name="Mack B.M."/>
        </authorList>
    </citation>
    <scope>NUCLEOTIDE SEQUENCE [LARGE SCALE GENOMIC DNA]</scope>
    <source>
        <strain evidence="3 4">SRRC1432</strain>
    </source>
</reference>
<keyword evidence="4" id="KW-1185">Reference proteome</keyword>
<organism evidence="3 4">
    <name type="scientific">Aspergillus ochraceoroseus</name>
    <dbReference type="NCBI Taxonomy" id="138278"/>
    <lineage>
        <taxon>Eukaryota</taxon>
        <taxon>Fungi</taxon>
        <taxon>Dikarya</taxon>
        <taxon>Ascomycota</taxon>
        <taxon>Pezizomycotina</taxon>
        <taxon>Eurotiomycetes</taxon>
        <taxon>Eurotiomycetidae</taxon>
        <taxon>Eurotiales</taxon>
        <taxon>Aspergillaceae</taxon>
        <taxon>Aspergillus</taxon>
        <taxon>Aspergillus subgen. Nidulantes</taxon>
    </lineage>
</organism>
<name>A0A0F8UW95_9EURO</name>
<dbReference type="InterPro" id="IPR054505">
    <property type="entry name" value="Myb_DNA-bind_8"/>
</dbReference>
<proteinExistence type="predicted"/>
<protein>
    <recommendedName>
        <fullName evidence="2">Myb-like DNA-binding domain-containing protein</fullName>
    </recommendedName>
</protein>
<evidence type="ECO:0000256" key="1">
    <source>
        <dbReference type="SAM" id="MobiDB-lite"/>
    </source>
</evidence>
<evidence type="ECO:0000313" key="3">
    <source>
        <dbReference type="EMBL" id="KKK23763.1"/>
    </source>
</evidence>
<comment type="caution">
    <text evidence="3">The sequence shown here is derived from an EMBL/GenBank/DDBJ whole genome shotgun (WGS) entry which is preliminary data.</text>
</comment>